<dbReference type="EMBL" id="JAVRES010000004">
    <property type="protein sequence ID" value="MDT0435591.1"/>
    <property type="molecule type" value="Genomic_DNA"/>
</dbReference>
<dbReference type="Proteomes" id="UP001183535">
    <property type="component" value="Unassembled WGS sequence"/>
</dbReference>
<evidence type="ECO:0000313" key="2">
    <source>
        <dbReference type="EMBL" id="MDT0435591.1"/>
    </source>
</evidence>
<comment type="caution">
    <text evidence="2">The sequence shown here is derived from an EMBL/GenBank/DDBJ whole genome shotgun (WGS) entry which is preliminary data.</text>
</comment>
<name>A0ABD5ELY7_9ACTN</name>
<evidence type="ECO:0000256" key="1">
    <source>
        <dbReference type="SAM" id="MobiDB-lite"/>
    </source>
</evidence>
<organism evidence="2 3">
    <name type="scientific">Streptomyces doudnae</name>
    <dbReference type="NCBI Taxonomy" id="3075536"/>
    <lineage>
        <taxon>Bacteria</taxon>
        <taxon>Bacillati</taxon>
        <taxon>Actinomycetota</taxon>
        <taxon>Actinomycetes</taxon>
        <taxon>Kitasatosporales</taxon>
        <taxon>Streptomycetaceae</taxon>
        <taxon>Streptomyces</taxon>
    </lineage>
</organism>
<evidence type="ECO:0000313" key="3">
    <source>
        <dbReference type="Proteomes" id="UP001183535"/>
    </source>
</evidence>
<protein>
    <submittedName>
        <fullName evidence="2">Uncharacterized protein</fullName>
    </submittedName>
</protein>
<feature type="region of interest" description="Disordered" evidence="1">
    <location>
        <begin position="130"/>
        <end position="153"/>
    </location>
</feature>
<dbReference type="AlphaFoldDB" id="A0ABD5ELY7"/>
<accession>A0ABD5ELY7</accession>
<dbReference type="RefSeq" id="WP_176729731.1">
    <property type="nucleotide sequence ID" value="NZ_JAVRES010000004.1"/>
</dbReference>
<keyword evidence="3" id="KW-1185">Reference proteome</keyword>
<proteinExistence type="predicted"/>
<gene>
    <name evidence="2" type="ORF">RM877_12945</name>
</gene>
<sequence length="153" mass="16568">MPAETDVSREVLEALALPKFAGLDEARAAGRACVWGGEPLRIETAVDLGEQVGPVGTWFPRASRRAVAERAHRALVAHAPLCPKCRDEGRTDCALGAELHRLVLVYTPVRYCASCARQIGPGEEFERHLTQAPSGTGGATLYTHRACPPRRSR</sequence>
<reference evidence="3" key="1">
    <citation type="submission" date="2023-07" db="EMBL/GenBank/DDBJ databases">
        <title>30 novel species of actinomycetes from the DSMZ collection.</title>
        <authorList>
            <person name="Nouioui I."/>
        </authorList>
    </citation>
    <scope>NUCLEOTIDE SEQUENCE [LARGE SCALE GENOMIC DNA]</scope>
    <source>
        <strain evidence="3">DSM 41981</strain>
    </source>
</reference>